<dbReference type="Gene3D" id="2.130.10.10">
    <property type="entry name" value="YVTN repeat-like/Quinoprotein amine dehydrogenase"/>
    <property type="match status" value="2"/>
</dbReference>
<dbReference type="Proteomes" id="UP000292282">
    <property type="component" value="Unassembled WGS sequence"/>
</dbReference>
<dbReference type="PANTHER" id="PTHR22851:SF0">
    <property type="entry name" value="DDB1- AND CUL4-ASSOCIATED FACTOR 13"/>
    <property type="match status" value="1"/>
</dbReference>
<evidence type="ECO:0000256" key="6">
    <source>
        <dbReference type="ARBA" id="ARBA00023274"/>
    </source>
</evidence>
<keyword evidence="6" id="KW-0687">Ribonucleoprotein</keyword>
<name>A0A4Q9LTL8_9MICR</name>
<dbReference type="VEuPathDB" id="MicrosporidiaDB:CWI38_0958p0010"/>
<dbReference type="InterPro" id="IPR001680">
    <property type="entry name" value="WD40_rpt"/>
</dbReference>
<protein>
    <submittedName>
        <fullName evidence="9">Sof1 domain-containing U3 snoRNP protein</fullName>
    </submittedName>
</protein>
<gene>
    <name evidence="10" type="ORF">CWI38_0273p0010</name>
    <name evidence="9" type="ORF">CWI38_0958p0010</name>
</gene>
<reference evidence="9 11" key="1">
    <citation type="submission" date="2017-12" db="EMBL/GenBank/DDBJ databases">
        <authorList>
            <person name="Pombert J.-F."/>
            <person name="Haag K.L."/>
            <person name="Ebert D."/>
        </authorList>
    </citation>
    <scope>NUCLEOTIDE SEQUENCE [LARGE SCALE GENOMIC DNA]</scope>
    <source>
        <strain evidence="9">IL-G-3</strain>
    </source>
</reference>
<evidence type="ECO:0000256" key="5">
    <source>
        <dbReference type="ARBA" id="ARBA00023242"/>
    </source>
</evidence>
<dbReference type="GO" id="GO:0032040">
    <property type="term" value="C:small-subunit processome"/>
    <property type="evidence" value="ECO:0007669"/>
    <property type="project" value="TreeGrafter"/>
</dbReference>
<evidence type="ECO:0000259" key="8">
    <source>
        <dbReference type="Pfam" id="PF04158"/>
    </source>
</evidence>
<dbReference type="Pfam" id="PF00400">
    <property type="entry name" value="WD40"/>
    <property type="match status" value="2"/>
</dbReference>
<proteinExistence type="inferred from homology"/>
<sequence length="421" mass="49640">MKINTITRDYRDTVKERKNDINKRSFTKDSLHHPFSKEREYIRALNATKIERLFAKPFLYALSDHKEGIKGIELHGDSVISYSFDNSAILWSLDEKRKIWTFDMEKTILSADINDRGMCITQGNELFYYSKIKEDESIKKEIKVKHKFSCDGMFNCVKLQEELCCATTNGLEIFDFEKKKSAIQLGKESFHGCFLSNKQPNIILCTFSNEIYLFDKRENKSVGKIENGIKTNEICCNQMRENVFISANEDTNLYLHDLRYLSKPTTTYRNHVNSVLSVDFKPNGEEFISGSYDKTIRIFRTDDCRSRDVYYNQRMQNVYGVRYSECGMFVVSGSDDGSLRVWKSNASHKEGKLTRREKESLKYSEILKEKFSDFPEIKQISKHRFLPKKLRNEMKDTHFHYKADERKKALYEEKRNLKKER</sequence>
<dbReference type="InterPro" id="IPR051733">
    <property type="entry name" value="WD_repeat_DCAF13/WDSOF1"/>
</dbReference>
<feature type="repeat" description="WD" evidence="7">
    <location>
        <begin position="268"/>
        <end position="299"/>
    </location>
</feature>
<dbReference type="PROSITE" id="PS50294">
    <property type="entry name" value="WD_REPEATS_REGION"/>
    <property type="match status" value="2"/>
</dbReference>
<dbReference type="OrthoDB" id="10249065at2759"/>
<evidence type="ECO:0000256" key="4">
    <source>
        <dbReference type="ARBA" id="ARBA00022737"/>
    </source>
</evidence>
<dbReference type="Pfam" id="PF04158">
    <property type="entry name" value="Sof1"/>
    <property type="match status" value="1"/>
</dbReference>
<keyword evidence="4" id="KW-0677">Repeat</keyword>
<dbReference type="VEuPathDB" id="MicrosporidiaDB:CWI38_0273p0010"/>
<dbReference type="GO" id="GO:0000462">
    <property type="term" value="P:maturation of SSU-rRNA from tricistronic rRNA transcript (SSU-rRNA, 5.8S rRNA, LSU-rRNA)"/>
    <property type="evidence" value="ECO:0007669"/>
    <property type="project" value="TreeGrafter"/>
</dbReference>
<dbReference type="STRING" id="1176355.A0A4Q9LTL8"/>
<evidence type="ECO:0000313" key="10">
    <source>
        <dbReference type="EMBL" id="TBU17654.1"/>
    </source>
</evidence>
<dbReference type="InterPro" id="IPR036322">
    <property type="entry name" value="WD40_repeat_dom_sf"/>
</dbReference>
<dbReference type="EMBL" id="PITK01000273">
    <property type="protein sequence ID" value="TBU17654.1"/>
    <property type="molecule type" value="Genomic_DNA"/>
</dbReference>
<dbReference type="EMBL" id="PITK01000958">
    <property type="protein sequence ID" value="TBU11968.1"/>
    <property type="molecule type" value="Genomic_DNA"/>
</dbReference>
<evidence type="ECO:0000256" key="2">
    <source>
        <dbReference type="ARBA" id="ARBA00005649"/>
    </source>
</evidence>
<evidence type="ECO:0000313" key="11">
    <source>
        <dbReference type="Proteomes" id="UP000292282"/>
    </source>
</evidence>
<keyword evidence="3 7" id="KW-0853">WD repeat</keyword>
<evidence type="ECO:0000256" key="1">
    <source>
        <dbReference type="ARBA" id="ARBA00004604"/>
    </source>
</evidence>
<dbReference type="SMART" id="SM00320">
    <property type="entry name" value="WD40"/>
    <property type="match status" value="3"/>
</dbReference>
<accession>A0A4Q9LTL8</accession>
<keyword evidence="5" id="KW-0539">Nucleus</keyword>
<comment type="subcellular location">
    <subcellularLocation>
        <location evidence="1">Nucleus</location>
        <location evidence="1">Nucleolus</location>
    </subcellularLocation>
</comment>
<evidence type="ECO:0000313" key="9">
    <source>
        <dbReference type="EMBL" id="TBU11968.1"/>
    </source>
</evidence>
<dbReference type="InterPro" id="IPR015943">
    <property type="entry name" value="WD40/YVTN_repeat-like_dom_sf"/>
</dbReference>
<dbReference type="InterPro" id="IPR007287">
    <property type="entry name" value="Sof1"/>
</dbReference>
<feature type="domain" description="Sof1-like protein" evidence="8">
    <location>
        <begin position="344"/>
        <end position="411"/>
    </location>
</feature>
<dbReference type="SUPFAM" id="SSF50978">
    <property type="entry name" value="WD40 repeat-like"/>
    <property type="match status" value="1"/>
</dbReference>
<dbReference type="PANTHER" id="PTHR22851">
    <property type="entry name" value="U3 SMALL NUCLEOLAR RNA U3 SNORNA ASSOCIATED PROTEIN"/>
    <property type="match status" value="1"/>
</dbReference>
<evidence type="ECO:0000256" key="3">
    <source>
        <dbReference type="ARBA" id="ARBA00022574"/>
    </source>
</evidence>
<evidence type="ECO:0000256" key="7">
    <source>
        <dbReference type="PROSITE-ProRule" id="PRU00221"/>
    </source>
</evidence>
<organism evidence="9 11">
    <name type="scientific">Hamiltosporidium tvaerminnensis</name>
    <dbReference type="NCBI Taxonomy" id="1176355"/>
    <lineage>
        <taxon>Eukaryota</taxon>
        <taxon>Fungi</taxon>
        <taxon>Fungi incertae sedis</taxon>
        <taxon>Microsporidia</taxon>
        <taxon>Dubosqiidae</taxon>
        <taxon>Hamiltosporidium</taxon>
    </lineage>
</organism>
<dbReference type="AlphaFoldDB" id="A0A4Q9LTL8"/>
<feature type="repeat" description="WD" evidence="7">
    <location>
        <begin position="311"/>
        <end position="343"/>
    </location>
</feature>
<comment type="caution">
    <text evidence="9">The sequence shown here is derived from an EMBL/GenBank/DDBJ whole genome shotgun (WGS) entry which is preliminary data.</text>
</comment>
<keyword evidence="11" id="KW-1185">Reference proteome</keyword>
<comment type="similarity">
    <text evidence="2">Belongs to the WD repeat DCAF13/WDSOF1 family.</text>
</comment>
<dbReference type="PROSITE" id="PS50082">
    <property type="entry name" value="WD_REPEATS_2"/>
    <property type="match status" value="2"/>
</dbReference>